<evidence type="ECO:0000313" key="2">
    <source>
        <dbReference type="EMBL" id="KAK2101394.1"/>
    </source>
</evidence>
<dbReference type="PANTHER" id="PTHR12132">
    <property type="entry name" value="DNA REPAIR AND RECOMBINATION PROTEIN RAD52, RAD59"/>
    <property type="match status" value="1"/>
</dbReference>
<feature type="compositionally biased region" description="Polar residues" evidence="1">
    <location>
        <begin position="200"/>
        <end position="209"/>
    </location>
</feature>
<reference evidence="2 3" key="1">
    <citation type="submission" date="2023-05" db="EMBL/GenBank/DDBJ databases">
        <title>B98-5 Cell Line De Novo Hybrid Assembly: An Optical Mapping Approach.</title>
        <authorList>
            <person name="Kananen K."/>
            <person name="Auerbach J.A."/>
            <person name="Kautto E."/>
            <person name="Blachly J.S."/>
        </authorList>
    </citation>
    <scope>NUCLEOTIDE SEQUENCE [LARGE SCALE GENOMIC DNA]</scope>
    <source>
        <strain evidence="2">B95-8</strain>
        <tissue evidence="2">Cell line</tissue>
    </source>
</reference>
<evidence type="ECO:0000313" key="3">
    <source>
        <dbReference type="Proteomes" id="UP001266305"/>
    </source>
</evidence>
<accession>A0ABQ9UX86</accession>
<name>A0ABQ9UX86_SAGOE</name>
<organism evidence="2 3">
    <name type="scientific">Saguinus oedipus</name>
    <name type="common">Cotton-top tamarin</name>
    <name type="synonym">Oedipomidas oedipus</name>
    <dbReference type="NCBI Taxonomy" id="9490"/>
    <lineage>
        <taxon>Eukaryota</taxon>
        <taxon>Metazoa</taxon>
        <taxon>Chordata</taxon>
        <taxon>Craniata</taxon>
        <taxon>Vertebrata</taxon>
        <taxon>Euteleostomi</taxon>
        <taxon>Mammalia</taxon>
        <taxon>Eutheria</taxon>
        <taxon>Euarchontoglires</taxon>
        <taxon>Primates</taxon>
        <taxon>Haplorrhini</taxon>
        <taxon>Platyrrhini</taxon>
        <taxon>Cebidae</taxon>
        <taxon>Callitrichinae</taxon>
        <taxon>Saguinus</taxon>
    </lineage>
</organism>
<protein>
    <submittedName>
        <fullName evidence="2">DNA repair protein rad52</fullName>
    </submittedName>
</protein>
<dbReference type="Proteomes" id="UP001266305">
    <property type="component" value="Unassembled WGS sequence"/>
</dbReference>
<comment type="caution">
    <text evidence="2">The sequence shown here is derived from an EMBL/GenBank/DDBJ whole genome shotgun (WGS) entry which is preliminary data.</text>
</comment>
<evidence type="ECO:0000256" key="1">
    <source>
        <dbReference type="SAM" id="MobiDB-lite"/>
    </source>
</evidence>
<dbReference type="InterPro" id="IPR007232">
    <property type="entry name" value="Rad52_Rad59_Rad22"/>
</dbReference>
<feature type="region of interest" description="Disordered" evidence="1">
    <location>
        <begin position="123"/>
        <end position="211"/>
    </location>
</feature>
<keyword evidence="3" id="KW-1185">Reference proteome</keyword>
<dbReference type="EMBL" id="JASSZA010000009">
    <property type="protein sequence ID" value="KAK2101394.1"/>
    <property type="molecule type" value="Genomic_DNA"/>
</dbReference>
<dbReference type="PANTHER" id="PTHR12132:SF1">
    <property type="entry name" value="DNA REPAIR PROTEIN RAD52 HOMOLOG"/>
    <property type="match status" value="1"/>
</dbReference>
<gene>
    <name evidence="2" type="primary">RAD52_1</name>
    <name evidence="2" type="ORF">P7K49_019060</name>
</gene>
<sequence>MNQKISSGGAPRVASATLVAGAVVLPSPRHGSSSCRVNGTGSPTDRCLELWEGRAACYGLKKEATLEIPKQKSTVSLIAAVLAGAVPLEVDLSKAKRQDFEPSVEEARYNSCRPNMALGHPQLQEVTSPSRPSHDVIQGNKDCSSRRLTSSAVESEASYQRKLRQKQLQQQFREQMEKQQVHVSTPPVEKSEAAPPAPRTHSTPVTTDSEPLLEKDFLAGMTQELIKTLEDNSLKWAVTPDAEDGVVKPLSRADLPQTSDTLALNNQMVTQDRTPYSLCHQKPQAKSGPWDLQTYSTDQRITGSREVFRNKNERGT</sequence>
<proteinExistence type="predicted"/>